<gene>
    <name evidence="16" type="primary">hutA</name>
    <name evidence="16" type="ORF">GCM10011520_20680</name>
</gene>
<evidence type="ECO:0000256" key="13">
    <source>
        <dbReference type="SAM" id="SignalP"/>
    </source>
</evidence>
<keyword evidence="8 11" id="KW-0472">Membrane</keyword>
<comment type="subcellular location">
    <subcellularLocation>
        <location evidence="1 11">Cell outer membrane</location>
        <topology evidence="1 11">Multi-pass membrane protein</topology>
    </subcellularLocation>
</comment>
<comment type="caution">
    <text evidence="16">The sequence shown here is derived from an EMBL/GenBank/DDBJ whole genome shotgun (WGS) entry which is preliminary data.</text>
</comment>
<evidence type="ECO:0000256" key="9">
    <source>
        <dbReference type="ARBA" id="ARBA00023170"/>
    </source>
</evidence>
<dbReference type="CDD" id="cd01347">
    <property type="entry name" value="ligand_gated_channel"/>
    <property type="match status" value="1"/>
</dbReference>
<evidence type="ECO:0000256" key="5">
    <source>
        <dbReference type="ARBA" id="ARBA00022692"/>
    </source>
</evidence>
<keyword evidence="3 11" id="KW-0813">Transport</keyword>
<evidence type="ECO:0000256" key="6">
    <source>
        <dbReference type="ARBA" id="ARBA00022729"/>
    </source>
</evidence>
<dbReference type="NCBIfam" id="TIGR01785">
    <property type="entry name" value="TonB-hemin"/>
    <property type="match status" value="1"/>
</dbReference>
<evidence type="ECO:0000259" key="15">
    <source>
        <dbReference type="Pfam" id="PF07715"/>
    </source>
</evidence>
<protein>
    <submittedName>
        <fullName evidence="16">Ligand-gated channel</fullName>
    </submittedName>
</protein>
<evidence type="ECO:0000256" key="10">
    <source>
        <dbReference type="ARBA" id="ARBA00023237"/>
    </source>
</evidence>
<keyword evidence="5 11" id="KW-0812">Transmembrane</keyword>
<dbReference type="Pfam" id="PF00593">
    <property type="entry name" value="TonB_dep_Rec_b-barrel"/>
    <property type="match status" value="1"/>
</dbReference>
<feature type="chain" id="PRO_5046536109" evidence="13">
    <location>
        <begin position="24"/>
        <end position="716"/>
    </location>
</feature>
<organism evidence="16 17">
    <name type="scientific">Shewanella carassii</name>
    <dbReference type="NCBI Taxonomy" id="1987584"/>
    <lineage>
        <taxon>Bacteria</taxon>
        <taxon>Pseudomonadati</taxon>
        <taxon>Pseudomonadota</taxon>
        <taxon>Gammaproteobacteria</taxon>
        <taxon>Alteromonadales</taxon>
        <taxon>Shewanellaceae</taxon>
        <taxon>Shewanella</taxon>
    </lineage>
</organism>
<dbReference type="EMBL" id="BMKO01000004">
    <property type="protein sequence ID" value="GGE80008.1"/>
    <property type="molecule type" value="Genomic_DNA"/>
</dbReference>
<keyword evidence="9" id="KW-0675">Receptor</keyword>
<keyword evidence="10 11" id="KW-0998">Cell outer membrane</keyword>
<keyword evidence="4 11" id="KW-1134">Transmembrane beta strand</keyword>
<dbReference type="InterPro" id="IPR011276">
    <property type="entry name" value="TonB_haem/Hb_rcpt"/>
</dbReference>
<dbReference type="InterPro" id="IPR000531">
    <property type="entry name" value="Beta-barrel_TonB"/>
</dbReference>
<evidence type="ECO:0000313" key="17">
    <source>
        <dbReference type="Proteomes" id="UP000606498"/>
    </source>
</evidence>
<dbReference type="InterPro" id="IPR039426">
    <property type="entry name" value="TonB-dep_rcpt-like"/>
</dbReference>
<name>A0ABQ1T3P8_9GAMM</name>
<evidence type="ECO:0000256" key="11">
    <source>
        <dbReference type="PROSITE-ProRule" id="PRU01360"/>
    </source>
</evidence>
<evidence type="ECO:0000256" key="4">
    <source>
        <dbReference type="ARBA" id="ARBA00022452"/>
    </source>
</evidence>
<feature type="domain" description="TonB-dependent receptor plug" evidence="15">
    <location>
        <begin position="42"/>
        <end position="156"/>
    </location>
</feature>
<comment type="similarity">
    <text evidence="2">Belongs to the TonB-dependent receptor family. Hemoglobin/haptoglobin binding protein subfamily.</text>
</comment>
<keyword evidence="6 13" id="KW-0732">Signal</keyword>
<evidence type="ECO:0000256" key="3">
    <source>
        <dbReference type="ARBA" id="ARBA00022448"/>
    </source>
</evidence>
<evidence type="ECO:0000256" key="1">
    <source>
        <dbReference type="ARBA" id="ARBA00004571"/>
    </source>
</evidence>
<reference evidence="17" key="1">
    <citation type="journal article" date="2019" name="Int. J. Syst. Evol. Microbiol.">
        <title>The Global Catalogue of Microorganisms (GCM) 10K type strain sequencing project: providing services to taxonomists for standard genome sequencing and annotation.</title>
        <authorList>
            <consortium name="The Broad Institute Genomics Platform"/>
            <consortium name="The Broad Institute Genome Sequencing Center for Infectious Disease"/>
            <person name="Wu L."/>
            <person name="Ma J."/>
        </authorList>
    </citation>
    <scope>NUCLEOTIDE SEQUENCE [LARGE SCALE GENOMIC DNA]</scope>
    <source>
        <strain evidence="17">CGMCC 1.16033</strain>
    </source>
</reference>
<sequence>MKPLTFSISTITLALLPSYLLHAQTVDEVMVVVGNRSAAAISNVSGSVTAISSQEMARNMANNVQDAVKAEPGVEIAGTGKFGLSSFNIRGMNEDRVKLLIDGIEQPVFFKAGSGSPHTDVINQYSAGFELDTLTAIEINKNAASSLYGSDAIGGAVLLRTKTPDDVLQGEARALNLSLGYTGANQGVKNTLEAAVDNGNWQGLAIYTFRDEAETQAHGEGADIIGVMRGLADPANYRSHNLLLKGVSQLTGSQTLALTAELYLRDGDSDLWSMEGYTVAGRGNQPDTLYFNNRLESEQSRWRLTMAHQWDANKHLFDSWQWHLSWQQADTDNDNYRTKNTDCLAGCVLIRNREDKHLQLHGQFDKQVSLNSAEQYWIYGVSVVHSEFDSFYQDLDSETGVVTDTNTTMPAAKALRSGLFIKQQLTANAFPLQWDLGLRYDDYRTDPDGDLARHESNVLTFNTGLLYRLTDELGSYITVTSGYRAPSLYDLYYRLDLPHVTILPNESLEAERSTNYEWGIRWNSKNTQLEAALYYNDYRDFIDSVVDDTVWPNVMQYQNVGEAWIRGAELKAHWQLSDWLDGASLRMSAAWSEGKNRLTQRALDTIAPFNSTLDLSYDHPDGHWGASWFIKYSAAKQGDDWTELNNLTAPEYLYMDLLAYWQVTDELKLQVGIMNLTDERYWLYGNLAGLQADPQMNPDRLTQPGRHINATLHYRF</sequence>
<dbReference type="PANTHER" id="PTHR30069:SF29">
    <property type="entry name" value="HEMOGLOBIN AND HEMOGLOBIN-HAPTOGLOBIN-BINDING PROTEIN 1-RELATED"/>
    <property type="match status" value="1"/>
</dbReference>
<dbReference type="InterPro" id="IPR012910">
    <property type="entry name" value="Plug_dom"/>
</dbReference>
<evidence type="ECO:0000256" key="7">
    <source>
        <dbReference type="ARBA" id="ARBA00023077"/>
    </source>
</evidence>
<evidence type="ECO:0000313" key="16">
    <source>
        <dbReference type="EMBL" id="GGE80008.1"/>
    </source>
</evidence>
<evidence type="ECO:0000256" key="12">
    <source>
        <dbReference type="RuleBase" id="RU003357"/>
    </source>
</evidence>
<evidence type="ECO:0000256" key="2">
    <source>
        <dbReference type="ARBA" id="ARBA00008143"/>
    </source>
</evidence>
<keyword evidence="7 12" id="KW-0798">TonB box</keyword>
<dbReference type="InterPro" id="IPR010949">
    <property type="entry name" value="TonB_Hb/transfer/lactofer_rcpt"/>
</dbReference>
<dbReference type="Gene3D" id="2.170.130.10">
    <property type="entry name" value="TonB-dependent receptor, plug domain"/>
    <property type="match status" value="1"/>
</dbReference>
<dbReference type="InterPro" id="IPR037066">
    <property type="entry name" value="Plug_dom_sf"/>
</dbReference>
<dbReference type="Proteomes" id="UP000606498">
    <property type="component" value="Unassembled WGS sequence"/>
</dbReference>
<dbReference type="InterPro" id="IPR036942">
    <property type="entry name" value="Beta-barrel_TonB_sf"/>
</dbReference>
<dbReference type="PROSITE" id="PS52016">
    <property type="entry name" value="TONB_DEPENDENT_REC_3"/>
    <property type="match status" value="1"/>
</dbReference>
<proteinExistence type="inferred from homology"/>
<dbReference type="Gene3D" id="2.40.170.20">
    <property type="entry name" value="TonB-dependent receptor, beta-barrel domain"/>
    <property type="match status" value="1"/>
</dbReference>
<accession>A0ABQ1T3P8</accession>
<dbReference type="PANTHER" id="PTHR30069">
    <property type="entry name" value="TONB-DEPENDENT OUTER MEMBRANE RECEPTOR"/>
    <property type="match status" value="1"/>
</dbReference>
<feature type="domain" description="TonB-dependent receptor-like beta-barrel" evidence="14">
    <location>
        <begin position="275"/>
        <end position="676"/>
    </location>
</feature>
<feature type="signal peptide" evidence="13">
    <location>
        <begin position="1"/>
        <end position="23"/>
    </location>
</feature>
<evidence type="ECO:0000256" key="8">
    <source>
        <dbReference type="ARBA" id="ARBA00023136"/>
    </source>
</evidence>
<evidence type="ECO:0000259" key="14">
    <source>
        <dbReference type="Pfam" id="PF00593"/>
    </source>
</evidence>
<keyword evidence="17" id="KW-1185">Reference proteome</keyword>
<dbReference type="NCBIfam" id="TIGR01786">
    <property type="entry name" value="TonB-hemlactrns"/>
    <property type="match status" value="1"/>
</dbReference>
<dbReference type="RefSeq" id="WP_100145705.1">
    <property type="nucleotide sequence ID" value="NZ_BMKO01000004.1"/>
</dbReference>
<dbReference type="SUPFAM" id="SSF56935">
    <property type="entry name" value="Porins"/>
    <property type="match status" value="1"/>
</dbReference>
<dbReference type="Pfam" id="PF07715">
    <property type="entry name" value="Plug"/>
    <property type="match status" value="1"/>
</dbReference>